<dbReference type="GeneID" id="62235926"/>
<feature type="region of interest" description="Disordered" evidence="6">
    <location>
        <begin position="1"/>
        <end position="39"/>
    </location>
</feature>
<comment type="similarity">
    <text evidence="2">Belongs to the acetate uptake transporter (AceTr) (TC 2.A.96) family.</text>
</comment>
<evidence type="ECO:0000313" key="9">
    <source>
        <dbReference type="Proteomes" id="UP000783213"/>
    </source>
</evidence>
<feature type="compositionally biased region" description="Basic and acidic residues" evidence="6">
    <location>
        <begin position="23"/>
        <end position="39"/>
    </location>
</feature>
<gene>
    <name evidence="8" type="ORF">EAE98_009155</name>
</gene>
<keyword evidence="3 7" id="KW-0812">Transmembrane</keyword>
<keyword evidence="5 7" id="KW-0472">Membrane</keyword>
<evidence type="ECO:0000256" key="7">
    <source>
        <dbReference type="SAM" id="Phobius"/>
    </source>
</evidence>
<evidence type="ECO:0000256" key="6">
    <source>
        <dbReference type="SAM" id="MobiDB-lite"/>
    </source>
</evidence>
<reference evidence="8 9" key="1">
    <citation type="journal article" date="2020" name="Genome Biol. Evol.">
        <title>Comparative genomics of Sclerotiniaceae.</title>
        <authorList>
            <person name="Valero Jimenez C.A."/>
            <person name="Steentjes M."/>
            <person name="Scholten O.E."/>
            <person name="Van Kan J.A.L."/>
        </authorList>
    </citation>
    <scope>NUCLEOTIDE SEQUENCE [LARGE SCALE GENOMIC DNA]</scope>
    <source>
        <strain evidence="8 9">B1</strain>
    </source>
</reference>
<evidence type="ECO:0000256" key="3">
    <source>
        <dbReference type="ARBA" id="ARBA00022692"/>
    </source>
</evidence>
<feature type="transmembrane region" description="Helical" evidence="7">
    <location>
        <begin position="228"/>
        <end position="249"/>
    </location>
</feature>
<organism evidence="8 9">
    <name type="scientific">Botrytis deweyae</name>
    <dbReference type="NCBI Taxonomy" id="2478750"/>
    <lineage>
        <taxon>Eukaryota</taxon>
        <taxon>Fungi</taxon>
        <taxon>Dikarya</taxon>
        <taxon>Ascomycota</taxon>
        <taxon>Pezizomycotina</taxon>
        <taxon>Leotiomycetes</taxon>
        <taxon>Helotiales</taxon>
        <taxon>Sclerotiniaceae</taxon>
        <taxon>Botrytis</taxon>
    </lineage>
</organism>
<keyword evidence="9" id="KW-1185">Reference proteome</keyword>
<evidence type="ECO:0000313" key="8">
    <source>
        <dbReference type="EMBL" id="KAF7919921.1"/>
    </source>
</evidence>
<evidence type="ECO:0000256" key="1">
    <source>
        <dbReference type="ARBA" id="ARBA00004141"/>
    </source>
</evidence>
<evidence type="ECO:0008006" key="10">
    <source>
        <dbReference type="Google" id="ProtNLM"/>
    </source>
</evidence>
<evidence type="ECO:0000256" key="4">
    <source>
        <dbReference type="ARBA" id="ARBA00022989"/>
    </source>
</evidence>
<comment type="subcellular location">
    <subcellularLocation>
        <location evidence="1">Membrane</location>
        <topology evidence="1">Multi-pass membrane protein</topology>
    </subcellularLocation>
</comment>
<proteinExistence type="inferred from homology"/>
<dbReference type="RefSeq" id="XP_038806842.1">
    <property type="nucleotide sequence ID" value="XM_038956776.1"/>
</dbReference>
<feature type="transmembrane region" description="Helical" evidence="7">
    <location>
        <begin position="167"/>
        <end position="188"/>
    </location>
</feature>
<name>A0ABQ7ICD1_9HELO</name>
<dbReference type="NCBIfam" id="NF038013">
    <property type="entry name" value="AceTr_1"/>
    <property type="match status" value="1"/>
</dbReference>
<accession>A0ABQ7ICD1</accession>
<comment type="caution">
    <text evidence="8">The sequence shown here is derived from an EMBL/GenBank/DDBJ whole genome shotgun (WGS) entry which is preliminary data.</text>
</comment>
<dbReference type="PANTHER" id="PTHR31123">
    <property type="entry name" value="ACCUMULATION OF DYADS PROTEIN 2-RELATED"/>
    <property type="match status" value="1"/>
</dbReference>
<dbReference type="InterPro" id="IPR000791">
    <property type="entry name" value="Gpr1/Fun34/SatP-like"/>
</dbReference>
<dbReference type="InterPro" id="IPR051633">
    <property type="entry name" value="AceTr"/>
</dbReference>
<evidence type="ECO:0000256" key="5">
    <source>
        <dbReference type="ARBA" id="ARBA00023136"/>
    </source>
</evidence>
<keyword evidence="4 7" id="KW-1133">Transmembrane helix</keyword>
<dbReference type="Proteomes" id="UP000783213">
    <property type="component" value="Unassembled WGS sequence"/>
</dbReference>
<dbReference type="Pfam" id="PF01184">
    <property type="entry name" value="Gpr1_Fun34_YaaH"/>
    <property type="match status" value="1"/>
</dbReference>
<feature type="transmembrane region" description="Helical" evidence="7">
    <location>
        <begin position="134"/>
        <end position="155"/>
    </location>
</feature>
<sequence length="263" mass="28579">MVQNTASFDHASKIEQSNGENSTHLERLQTDGGHTDDRTQPSLPIVHRRFANPSPLGLLSFATGLLLIFVTVEMSLTDSGIFLISIFGVNVRGVATPNVLIGVLVFFGGVCQFIAGIMEFFSGNTFGATVFPSYGAFNLSYAMIYLPGSGIMTAYTDPETSQLNDQFPTALAMYLWAWFILTVIFTVAAMRSSWILFLDLVFLDLVLILLACGYMLDMRSLETAGSALGFVVAFLSYWAGTAGLFANGITPINIPVFPMYNGI</sequence>
<dbReference type="PANTHER" id="PTHR31123:SF1">
    <property type="entry name" value="ACCUMULATION OF DYADS PROTEIN 2-RELATED"/>
    <property type="match status" value="1"/>
</dbReference>
<feature type="transmembrane region" description="Helical" evidence="7">
    <location>
        <begin position="58"/>
        <end position="87"/>
    </location>
</feature>
<feature type="transmembrane region" description="Helical" evidence="7">
    <location>
        <begin position="99"/>
        <end position="122"/>
    </location>
</feature>
<evidence type="ECO:0000256" key="2">
    <source>
        <dbReference type="ARBA" id="ARBA00005587"/>
    </source>
</evidence>
<protein>
    <recommendedName>
        <fullName evidence="10">GPR1/FUN34/yaaH family protein</fullName>
    </recommendedName>
</protein>
<feature type="transmembrane region" description="Helical" evidence="7">
    <location>
        <begin position="194"/>
        <end position="216"/>
    </location>
</feature>
<dbReference type="EMBL" id="RCSX01000026">
    <property type="protein sequence ID" value="KAF7919921.1"/>
    <property type="molecule type" value="Genomic_DNA"/>
</dbReference>